<evidence type="ECO:0000259" key="8">
    <source>
        <dbReference type="PROSITE" id="PS51614"/>
    </source>
</evidence>
<dbReference type="GO" id="GO:0032259">
    <property type="term" value="P:methylation"/>
    <property type="evidence" value="ECO:0007669"/>
    <property type="project" value="UniProtKB-KW"/>
</dbReference>
<evidence type="ECO:0000256" key="5">
    <source>
        <dbReference type="ARBA" id="ARBA00022691"/>
    </source>
</evidence>
<reference evidence="10" key="1">
    <citation type="submission" date="2022-11" db="UniProtKB">
        <authorList>
            <consortium name="WormBaseParasite"/>
        </authorList>
    </citation>
    <scope>IDENTIFICATION</scope>
</reference>
<dbReference type="Proteomes" id="UP000887574">
    <property type="component" value="Unplaced"/>
</dbReference>
<feature type="binding site" evidence="7">
    <location>
        <position position="212"/>
    </location>
    <ligand>
        <name>S-adenosyl-L-methionine</name>
        <dbReference type="ChEBI" id="CHEBI:59789"/>
    </ligand>
</feature>
<dbReference type="PANTHER" id="PTHR16121:SF2">
    <property type="entry name" value="CAP-SPECIFIC MRNA (NUCLEOSIDE-2'-O-)-METHYLTRANSFERASE 2"/>
    <property type="match status" value="1"/>
</dbReference>
<evidence type="ECO:0000313" key="9">
    <source>
        <dbReference type="Proteomes" id="UP000887574"/>
    </source>
</evidence>
<dbReference type="AlphaFoldDB" id="A0A915E6Q4"/>
<dbReference type="GO" id="GO:0005737">
    <property type="term" value="C:cytoplasm"/>
    <property type="evidence" value="ECO:0007669"/>
    <property type="project" value="TreeGrafter"/>
</dbReference>
<proteinExistence type="predicted"/>
<evidence type="ECO:0000256" key="3">
    <source>
        <dbReference type="ARBA" id="ARBA00022603"/>
    </source>
</evidence>
<dbReference type="GO" id="GO:0004483">
    <property type="term" value="F:methyltransferase cap1 activity"/>
    <property type="evidence" value="ECO:0007669"/>
    <property type="project" value="TreeGrafter"/>
</dbReference>
<dbReference type="InterPro" id="IPR029063">
    <property type="entry name" value="SAM-dependent_MTases_sf"/>
</dbReference>
<keyword evidence="4 7" id="KW-0808">Transferase</keyword>
<name>A0A915E6Q4_9BILA</name>
<dbReference type="InterPro" id="IPR025807">
    <property type="entry name" value="Adrift-typ_MeTrfase"/>
</dbReference>
<evidence type="ECO:0000256" key="4">
    <source>
        <dbReference type="ARBA" id="ARBA00022679"/>
    </source>
</evidence>
<evidence type="ECO:0000256" key="2">
    <source>
        <dbReference type="ARBA" id="ARBA00021134"/>
    </source>
</evidence>
<dbReference type="EC" id="2.1.1.296" evidence="1"/>
<dbReference type="Pfam" id="PF01728">
    <property type="entry name" value="FtsJ"/>
    <property type="match status" value="1"/>
</dbReference>
<keyword evidence="3 7" id="KW-0489">Methyltransferase</keyword>
<evidence type="ECO:0000256" key="7">
    <source>
        <dbReference type="PROSITE-ProRule" id="PRU00946"/>
    </source>
</evidence>
<protein>
    <recommendedName>
        <fullName evidence="2">Cap-specific mRNA (nucleoside-2'-O-)-methyltransferase 2</fullName>
        <ecNumber evidence="1">2.1.1.296</ecNumber>
    </recommendedName>
</protein>
<comment type="catalytic activity">
    <reaction evidence="6">
        <text>a 5'-end (N(7)-methyl 5'-triphosphoguanosine)-(2'-O-methyl-ribonucleoside)-(ribonucleotide) in mRNA + S-adenosyl-L-methionine = a 5'-end (N(7)-methyl 5'-triphosphoguanosine)-(2'-O-methyl-ribonucleoside)-(2'-O-methyl-ribonucleotide) in mRNA + S-adenosyl-L-homocysteine + H(+)</text>
        <dbReference type="Rhea" id="RHEA:67024"/>
        <dbReference type="Rhea" id="RHEA-COMP:17169"/>
        <dbReference type="Rhea" id="RHEA-COMP:17170"/>
        <dbReference type="ChEBI" id="CHEBI:15378"/>
        <dbReference type="ChEBI" id="CHEBI:57856"/>
        <dbReference type="ChEBI" id="CHEBI:59789"/>
        <dbReference type="ChEBI" id="CHEBI:167612"/>
        <dbReference type="ChEBI" id="CHEBI:167614"/>
        <dbReference type="EC" id="2.1.1.296"/>
    </reaction>
</comment>
<evidence type="ECO:0000256" key="6">
    <source>
        <dbReference type="ARBA" id="ARBA00049477"/>
    </source>
</evidence>
<keyword evidence="9" id="KW-1185">Reference proteome</keyword>
<dbReference type="SUPFAM" id="SSF53335">
    <property type="entry name" value="S-adenosyl-L-methionine-dependent methyltransferases"/>
    <property type="match status" value="1"/>
</dbReference>
<feature type="domain" description="Adrift-type SAM-dependent 2'-O-MTase" evidence="8">
    <location>
        <begin position="83"/>
        <end position="299"/>
    </location>
</feature>
<dbReference type="GO" id="GO:0120550">
    <property type="term" value="F:methyltransferase cap2 activity"/>
    <property type="evidence" value="ECO:0007669"/>
    <property type="project" value="UniProtKB-EC"/>
</dbReference>
<keyword evidence="5 7" id="KW-0949">S-adenosyl-L-methionine</keyword>
<dbReference type="PROSITE" id="PS51614">
    <property type="entry name" value="SAM_MT_ADRIFT"/>
    <property type="match status" value="1"/>
</dbReference>
<feature type="active site" description="Proton acceptor" evidence="7">
    <location>
        <position position="252"/>
    </location>
</feature>
<sequence>MNSDYDSLLQKSSAKHFVLKTSAAEDPSNSLLGQIKQQLNATKDRISRLTQKHGMAKWKAHTAFTHSMKKLPKILADQLAADSICTQAYCKFAEIMLEYPQLVNSINCANEEDSGPAAERRSFHLCESPGGFVSALSHVLDKRHNWDWLMNSLNPYHEYNKASEMLCDDTLIVDNSDKMVFGEDDTGNIFAWTDEFVEKLRNKWKLYLITADGSQDCTDNPKNQELTVAPLIAQEVNIALGCLQKEGNLVLKMFTFFEPDTHNILARLLTNFERVEVFKPASSKPGNSEVYLVSQLKKISDCAAYFANHQINWINFNLSTCNYLSAIQGVCGAEIDRKKIQWIIQSTITHSLFCTASLLLKHGCERVSDLCQVRDLPNTSSMDSLNCWQLTKGQWIDLLIEIFQQNQPLIHSSSAKKARIEDENPDQ</sequence>
<dbReference type="GO" id="GO:0005634">
    <property type="term" value="C:nucleus"/>
    <property type="evidence" value="ECO:0007669"/>
    <property type="project" value="UniProtKB-ARBA"/>
</dbReference>
<dbReference type="InterPro" id="IPR050851">
    <property type="entry name" value="mRNA_Cap_2O-Ribose_MeTrfase"/>
</dbReference>
<feature type="binding site" evidence="7">
    <location>
        <position position="130"/>
    </location>
    <ligand>
        <name>S-adenosyl-L-methionine</name>
        <dbReference type="ChEBI" id="CHEBI:59789"/>
    </ligand>
</feature>
<evidence type="ECO:0000256" key="1">
    <source>
        <dbReference type="ARBA" id="ARBA00012770"/>
    </source>
</evidence>
<dbReference type="WBParaSite" id="jg26347">
    <property type="protein sequence ID" value="jg26347"/>
    <property type="gene ID" value="jg26347"/>
</dbReference>
<organism evidence="9 10">
    <name type="scientific">Ditylenchus dipsaci</name>
    <dbReference type="NCBI Taxonomy" id="166011"/>
    <lineage>
        <taxon>Eukaryota</taxon>
        <taxon>Metazoa</taxon>
        <taxon>Ecdysozoa</taxon>
        <taxon>Nematoda</taxon>
        <taxon>Chromadorea</taxon>
        <taxon>Rhabditida</taxon>
        <taxon>Tylenchina</taxon>
        <taxon>Tylenchomorpha</taxon>
        <taxon>Sphaerularioidea</taxon>
        <taxon>Anguinidae</taxon>
        <taxon>Anguininae</taxon>
        <taxon>Ditylenchus</taxon>
    </lineage>
</organism>
<dbReference type="Gene3D" id="3.40.50.12760">
    <property type="match status" value="1"/>
</dbReference>
<feature type="binding site" evidence="7">
    <location>
        <position position="146"/>
    </location>
    <ligand>
        <name>S-adenosyl-L-methionine</name>
        <dbReference type="ChEBI" id="CHEBI:59789"/>
    </ligand>
</feature>
<accession>A0A915E6Q4</accession>
<evidence type="ECO:0000313" key="10">
    <source>
        <dbReference type="WBParaSite" id="jg26347"/>
    </source>
</evidence>
<dbReference type="InterPro" id="IPR002877">
    <property type="entry name" value="RNA_MeTrfase_FtsJ_dom"/>
</dbReference>
<dbReference type="GO" id="GO:0006370">
    <property type="term" value="P:7-methylguanosine mRNA capping"/>
    <property type="evidence" value="ECO:0007669"/>
    <property type="project" value="TreeGrafter"/>
</dbReference>
<dbReference type="PANTHER" id="PTHR16121">
    <property type="entry name" value="CAP-SPECIFIC MRNA (NUCLEOSIDE-2'-O-)-METHYLTRANSFERASE 1-RELATED"/>
    <property type="match status" value="1"/>
</dbReference>